<keyword evidence="17" id="KW-1185">Reference proteome</keyword>
<dbReference type="InterPro" id="IPR037066">
    <property type="entry name" value="Plug_dom_sf"/>
</dbReference>
<dbReference type="InterPro" id="IPR000531">
    <property type="entry name" value="Beta-barrel_TonB"/>
</dbReference>
<comment type="similarity">
    <text evidence="11 12">Belongs to the TonB-dependent receptor family.</text>
</comment>
<dbReference type="Pfam" id="PF00593">
    <property type="entry name" value="TonB_dep_Rec_b-barrel"/>
    <property type="match status" value="1"/>
</dbReference>
<keyword evidence="4" id="KW-0410">Iron transport</keyword>
<evidence type="ECO:0000256" key="7">
    <source>
        <dbReference type="ARBA" id="ARBA00023065"/>
    </source>
</evidence>
<sequence>MARFHPRFTRSTSFIALAASLAAQAAFAQDPAEGILLDAITVTGEKVERSLDETASSVVVFSGRDLQQGGRNDVTEAVSVIPNVLNIGSGMSPTIRGQDTQGPNTSAYAFFGGTVPRTSINVDGSTQDYFSLNYGSASTWDVDTIEVYRGPQTTSQGANSIAGAIIVNTKDPTFTPEGAAQVEVGSDNRRRASLAYSAPISADLAARISVDTSSRDSYVDYTGSAFSDDETDLNYESKTVRGKLLWKPTELPGFEAMLTYAHSSSNRPQIEEVFTPYDDLENTADSYPSWDIDSNSAILDASYEFLNGMKLTNQLTYTHAESDREMETFYNGTANIDRRTWTNETRLTFGDADAVWSGFGGIYLSRTESDETLYLVGDYSYDDTKTSFGAFAETTYRFTDRLSLTGGLRFQKDHTERDGAYLTYDVDYDDTFTEVLPKLVLTYEMSPQVTVGGMVSKGYNPGGVGLGFNTGQYFEYEEETVWNYELFTRARLLDDRLALTANLFYDRYTNAQRSVSFTVDDETDYATVNADKAISYGLELGAEYRPVDSLRLKAGLGLLHTEITDFSDSTADLEGSEFARAPSYTLSLGASWQATRRLTLSGDMRYVDGYYSDDENYDEYEVDGYTIVNVGASYMLAENVRLYGAVNNLTNEDAATWIHSYRGYVNGAVTSTSAATVVDPRSVSLGLAVSF</sequence>
<evidence type="ECO:0000256" key="4">
    <source>
        <dbReference type="ARBA" id="ARBA00022496"/>
    </source>
</evidence>
<evidence type="ECO:0000256" key="9">
    <source>
        <dbReference type="ARBA" id="ARBA00023136"/>
    </source>
</evidence>
<dbReference type="SUPFAM" id="SSF56935">
    <property type="entry name" value="Porins"/>
    <property type="match status" value="1"/>
</dbReference>
<proteinExistence type="inferred from homology"/>
<evidence type="ECO:0000259" key="15">
    <source>
        <dbReference type="Pfam" id="PF07715"/>
    </source>
</evidence>
<evidence type="ECO:0000256" key="2">
    <source>
        <dbReference type="ARBA" id="ARBA00022448"/>
    </source>
</evidence>
<evidence type="ECO:0000313" key="16">
    <source>
        <dbReference type="EMBL" id="QUS36149.1"/>
    </source>
</evidence>
<evidence type="ECO:0000256" key="10">
    <source>
        <dbReference type="ARBA" id="ARBA00023237"/>
    </source>
</evidence>
<dbReference type="Gene3D" id="2.40.170.20">
    <property type="entry name" value="TonB-dependent receptor, beta-barrel domain"/>
    <property type="match status" value="1"/>
</dbReference>
<keyword evidence="10 11" id="KW-0998">Cell outer membrane</keyword>
<feature type="chain" id="PRO_5035172168" evidence="13">
    <location>
        <begin position="29"/>
        <end position="691"/>
    </location>
</feature>
<keyword evidence="3 11" id="KW-1134">Transmembrane beta strand</keyword>
<dbReference type="PROSITE" id="PS52016">
    <property type="entry name" value="TONB_DEPENDENT_REC_3"/>
    <property type="match status" value="1"/>
</dbReference>
<evidence type="ECO:0000313" key="17">
    <source>
        <dbReference type="Proteomes" id="UP000679284"/>
    </source>
</evidence>
<dbReference type="RefSeq" id="WP_211783370.1">
    <property type="nucleotide sequence ID" value="NZ_CP047289.1"/>
</dbReference>
<evidence type="ECO:0000256" key="13">
    <source>
        <dbReference type="SAM" id="SignalP"/>
    </source>
</evidence>
<evidence type="ECO:0000256" key="8">
    <source>
        <dbReference type="ARBA" id="ARBA00023077"/>
    </source>
</evidence>
<comment type="subcellular location">
    <subcellularLocation>
        <location evidence="1 11">Cell outer membrane</location>
        <topology evidence="1 11">Multi-pass membrane protein</topology>
    </subcellularLocation>
</comment>
<dbReference type="KEGG" id="fap:GR316_07620"/>
<dbReference type="InterPro" id="IPR036942">
    <property type="entry name" value="Beta-barrel_TonB_sf"/>
</dbReference>
<name>A0A8J8SL83_9RHOB</name>
<dbReference type="PANTHER" id="PTHR32552:SF81">
    <property type="entry name" value="TONB-DEPENDENT OUTER MEMBRANE RECEPTOR"/>
    <property type="match status" value="1"/>
</dbReference>
<keyword evidence="13" id="KW-0732">Signal</keyword>
<evidence type="ECO:0000256" key="11">
    <source>
        <dbReference type="PROSITE-ProRule" id="PRU01360"/>
    </source>
</evidence>
<dbReference type="PANTHER" id="PTHR32552">
    <property type="entry name" value="FERRICHROME IRON RECEPTOR-RELATED"/>
    <property type="match status" value="1"/>
</dbReference>
<dbReference type="Pfam" id="PF07715">
    <property type="entry name" value="Plug"/>
    <property type="match status" value="1"/>
</dbReference>
<evidence type="ECO:0000256" key="1">
    <source>
        <dbReference type="ARBA" id="ARBA00004571"/>
    </source>
</evidence>
<dbReference type="Gene3D" id="2.170.130.10">
    <property type="entry name" value="TonB-dependent receptor, plug domain"/>
    <property type="match status" value="1"/>
</dbReference>
<keyword evidence="8 12" id="KW-0798">TonB box</keyword>
<reference evidence="16" key="1">
    <citation type="submission" date="2020-01" db="EMBL/GenBank/DDBJ databases">
        <authorList>
            <person name="Yang Y."/>
            <person name="Kwon Y.M."/>
        </authorList>
    </citation>
    <scope>NUCLEOTIDE SEQUENCE</scope>
    <source>
        <strain evidence="16">PG104</strain>
    </source>
</reference>
<accession>A0A8J8SL83</accession>
<keyword evidence="2 11" id="KW-0813">Transport</keyword>
<keyword evidence="6" id="KW-0408">Iron</keyword>
<evidence type="ECO:0000259" key="14">
    <source>
        <dbReference type="Pfam" id="PF00593"/>
    </source>
</evidence>
<feature type="signal peptide" evidence="13">
    <location>
        <begin position="1"/>
        <end position="28"/>
    </location>
</feature>
<evidence type="ECO:0000256" key="6">
    <source>
        <dbReference type="ARBA" id="ARBA00023004"/>
    </source>
</evidence>
<dbReference type="AlphaFoldDB" id="A0A8J8SL83"/>
<evidence type="ECO:0000256" key="12">
    <source>
        <dbReference type="RuleBase" id="RU003357"/>
    </source>
</evidence>
<dbReference type="CDD" id="cd01347">
    <property type="entry name" value="ligand_gated_channel"/>
    <property type="match status" value="1"/>
</dbReference>
<organism evidence="16 17">
    <name type="scientific">Falsirhodobacter algicola</name>
    <dbReference type="NCBI Taxonomy" id="2692330"/>
    <lineage>
        <taxon>Bacteria</taxon>
        <taxon>Pseudomonadati</taxon>
        <taxon>Pseudomonadota</taxon>
        <taxon>Alphaproteobacteria</taxon>
        <taxon>Rhodobacterales</taxon>
        <taxon>Paracoccaceae</taxon>
        <taxon>Falsirhodobacter</taxon>
    </lineage>
</organism>
<keyword evidence="16" id="KW-0675">Receptor</keyword>
<gene>
    <name evidence="16" type="ORF">GR316_07620</name>
</gene>
<dbReference type="EMBL" id="CP047289">
    <property type="protein sequence ID" value="QUS36149.1"/>
    <property type="molecule type" value="Genomic_DNA"/>
</dbReference>
<dbReference type="InterPro" id="IPR012910">
    <property type="entry name" value="Plug_dom"/>
</dbReference>
<keyword evidence="5 11" id="KW-0812">Transmembrane</keyword>
<dbReference type="InterPro" id="IPR039426">
    <property type="entry name" value="TonB-dep_rcpt-like"/>
</dbReference>
<dbReference type="GO" id="GO:0006826">
    <property type="term" value="P:iron ion transport"/>
    <property type="evidence" value="ECO:0007669"/>
    <property type="project" value="UniProtKB-KW"/>
</dbReference>
<evidence type="ECO:0000256" key="3">
    <source>
        <dbReference type="ARBA" id="ARBA00022452"/>
    </source>
</evidence>
<keyword evidence="7" id="KW-0406">Ion transport</keyword>
<protein>
    <submittedName>
        <fullName evidence="16">TonB-dependent receptor</fullName>
    </submittedName>
</protein>
<evidence type="ECO:0000256" key="5">
    <source>
        <dbReference type="ARBA" id="ARBA00022692"/>
    </source>
</evidence>
<dbReference type="Proteomes" id="UP000679284">
    <property type="component" value="Chromosome"/>
</dbReference>
<dbReference type="GO" id="GO:0009279">
    <property type="term" value="C:cell outer membrane"/>
    <property type="evidence" value="ECO:0007669"/>
    <property type="project" value="UniProtKB-SubCell"/>
</dbReference>
<feature type="domain" description="TonB-dependent receptor plug" evidence="15">
    <location>
        <begin position="51"/>
        <end position="164"/>
    </location>
</feature>
<keyword evidence="9 11" id="KW-0472">Membrane</keyword>
<feature type="domain" description="TonB-dependent receptor-like beta-barrel" evidence="14">
    <location>
        <begin position="278"/>
        <end position="649"/>
    </location>
</feature>